<comment type="caution">
    <text evidence="3">The sequence shown here is derived from an EMBL/GenBank/DDBJ whole genome shotgun (WGS) entry which is preliminary data.</text>
</comment>
<evidence type="ECO:0000256" key="1">
    <source>
        <dbReference type="SAM" id="SignalP"/>
    </source>
</evidence>
<dbReference type="Proteomes" id="UP000309174">
    <property type="component" value="Unassembled WGS sequence"/>
</dbReference>
<name>A0A5C4JH73_9ACTN</name>
<organism evidence="3 4">
    <name type="scientific">Actinomadura soli</name>
    <dbReference type="NCBI Taxonomy" id="2508997"/>
    <lineage>
        <taxon>Bacteria</taxon>
        <taxon>Bacillati</taxon>
        <taxon>Actinomycetota</taxon>
        <taxon>Actinomycetes</taxon>
        <taxon>Streptosporangiales</taxon>
        <taxon>Thermomonosporaceae</taxon>
        <taxon>Actinomadura</taxon>
    </lineage>
</organism>
<dbReference type="RefSeq" id="WP_138644004.1">
    <property type="nucleotide sequence ID" value="NZ_VCKW01000019.1"/>
</dbReference>
<dbReference type="InterPro" id="IPR025507">
    <property type="entry name" value="DUF4394"/>
</dbReference>
<dbReference type="AlphaFoldDB" id="A0A5C4JH73"/>
<feature type="signal peptide" evidence="1">
    <location>
        <begin position="1"/>
        <end position="28"/>
    </location>
</feature>
<reference evidence="3 4" key="1">
    <citation type="submission" date="2019-05" db="EMBL/GenBank/DDBJ databases">
        <title>Draft genome sequence of Actinomadura sp. 14C53.</title>
        <authorList>
            <person name="Saricaoglu S."/>
            <person name="Isik K."/>
        </authorList>
    </citation>
    <scope>NUCLEOTIDE SEQUENCE [LARGE SCALE GENOMIC DNA]</scope>
    <source>
        <strain evidence="3 4">14C53</strain>
    </source>
</reference>
<accession>A0A5C4JH73</accession>
<keyword evidence="1" id="KW-0732">Signal</keyword>
<evidence type="ECO:0000313" key="4">
    <source>
        <dbReference type="Proteomes" id="UP000309174"/>
    </source>
</evidence>
<sequence>MKARIRLGMTALAAAAALVAVVPGSGSAGAVKLKAYGISSDGTLMAAFKTDTPEVLDWVRNPVGLVTDTSLIGIDFRVQDGKLYAVGDYGGIYTVSLDAGSECTLTKVSQLTVGLKGTYFGVDFNPAADRLRVISDTGQNLRHDLSANTTAIDSPLSATNVTAAAYTNNDLNSGTATTLFDIGTDGDQVVIQSPPNNGTLVATGSLGVNAGPNAGLDIYSDLGNGKTISNTAFGTFVPPGGGATFYTVEPLTGTAAPVGKFPLPITDVAIALDTN</sequence>
<feature type="chain" id="PRO_5039552933" evidence="1">
    <location>
        <begin position="29"/>
        <end position="275"/>
    </location>
</feature>
<evidence type="ECO:0000313" key="3">
    <source>
        <dbReference type="EMBL" id="TMR05644.1"/>
    </source>
</evidence>
<dbReference type="Pfam" id="PF14339">
    <property type="entry name" value="DUF4394"/>
    <property type="match status" value="1"/>
</dbReference>
<feature type="domain" description="DUF4394" evidence="2">
    <location>
        <begin position="45"/>
        <end position="269"/>
    </location>
</feature>
<dbReference type="OrthoDB" id="531718at2"/>
<protein>
    <submittedName>
        <fullName evidence="3">DUF4394 domain-containing protein</fullName>
    </submittedName>
</protein>
<gene>
    <name evidence="3" type="ORF">ETD83_05795</name>
</gene>
<keyword evidence="4" id="KW-1185">Reference proteome</keyword>
<dbReference type="EMBL" id="VCKW01000019">
    <property type="protein sequence ID" value="TMR05644.1"/>
    <property type="molecule type" value="Genomic_DNA"/>
</dbReference>
<evidence type="ECO:0000259" key="2">
    <source>
        <dbReference type="Pfam" id="PF14339"/>
    </source>
</evidence>
<proteinExistence type="predicted"/>